<organism evidence="1 2">
    <name type="scientific">Paenibacillus uliginis N3/975</name>
    <dbReference type="NCBI Taxonomy" id="1313296"/>
    <lineage>
        <taxon>Bacteria</taxon>
        <taxon>Bacillati</taxon>
        <taxon>Bacillota</taxon>
        <taxon>Bacilli</taxon>
        <taxon>Bacillales</taxon>
        <taxon>Paenibacillaceae</taxon>
        <taxon>Paenibacillus</taxon>
    </lineage>
</organism>
<reference evidence="1 2" key="1">
    <citation type="submission" date="2017-04" db="EMBL/GenBank/DDBJ databases">
        <authorList>
            <person name="Afonso C.L."/>
            <person name="Miller P.J."/>
            <person name="Scott M.A."/>
            <person name="Spackman E."/>
            <person name="Goraichik I."/>
            <person name="Dimitrov K.M."/>
            <person name="Suarez D.L."/>
            <person name="Swayne D.E."/>
        </authorList>
    </citation>
    <scope>NUCLEOTIDE SEQUENCE [LARGE SCALE GENOMIC DNA]</scope>
    <source>
        <strain evidence="1 2">N3/975</strain>
    </source>
</reference>
<name>A0A1X7HPM4_9BACL</name>
<proteinExistence type="predicted"/>
<dbReference type="RefSeq" id="WP_208915399.1">
    <property type="nucleotide sequence ID" value="NZ_LT840184.1"/>
</dbReference>
<dbReference type="Gene3D" id="3.30.470.20">
    <property type="entry name" value="ATP-grasp fold, B domain"/>
    <property type="match status" value="1"/>
</dbReference>
<dbReference type="STRING" id="1313296.SAMN05661091_4679"/>
<dbReference type="EMBL" id="LT840184">
    <property type="protein sequence ID" value="SMF89525.1"/>
    <property type="molecule type" value="Genomic_DNA"/>
</dbReference>
<gene>
    <name evidence="1" type="ORF">SAMN05661091_4679</name>
</gene>
<dbReference type="GO" id="GO:0016874">
    <property type="term" value="F:ligase activity"/>
    <property type="evidence" value="ECO:0007669"/>
    <property type="project" value="UniProtKB-KW"/>
</dbReference>
<dbReference type="AlphaFoldDB" id="A0A1X7HPM4"/>
<keyword evidence="1" id="KW-0436">Ligase</keyword>
<dbReference type="InterPro" id="IPR026838">
    <property type="entry name" value="YheC/D"/>
</dbReference>
<evidence type="ECO:0000313" key="2">
    <source>
        <dbReference type="Proteomes" id="UP000192940"/>
    </source>
</evidence>
<sequence length="367" mass="41723">MQPQYVGILLNDSTYRGIPNGKTGTESMENYQEAAEMYGLIPCFFRIQDLSLETCTAAGYIRTTSGYSLTELPIPRVIHNRAIYRDKQAHQLIDRLLSWGIFIYNSSTRYGKDTVHLMLEEDPVIRPALPQTVRANAASIRSMLEQHGDLILKPCRGSVGLGIMRLRRDKFHDHFTYSRSSPSAKGWRTVRLSRGNLPLLLRKRIRALPFLAQQRIPLAEYAGRPYDIRVTVQRGLRGVWEVSGMFAKTSPPRTFVSNIAQGGSAYPVREIFCRSLPGMPPDLLIERTAHFAIQTARSLSKHMPYAADFGMDVAVTSEGLLYFIEANGRDQRYGFREAGMEEVWKETYRKPMGFARYLLDSGIWPAY</sequence>
<dbReference type="GO" id="GO:0005524">
    <property type="term" value="F:ATP binding"/>
    <property type="evidence" value="ECO:0007669"/>
    <property type="project" value="InterPro"/>
</dbReference>
<protein>
    <submittedName>
        <fullName evidence="1">Glutathione synthase/RimK-type ligase, ATP-grasp superfamily</fullName>
    </submittedName>
</protein>
<dbReference type="SUPFAM" id="SSF56059">
    <property type="entry name" value="Glutathione synthetase ATP-binding domain-like"/>
    <property type="match status" value="1"/>
</dbReference>
<dbReference type="Pfam" id="PF14398">
    <property type="entry name" value="ATPgrasp_YheCD"/>
    <property type="match status" value="1"/>
</dbReference>
<keyword evidence="2" id="KW-1185">Reference proteome</keyword>
<dbReference type="Proteomes" id="UP000192940">
    <property type="component" value="Chromosome I"/>
</dbReference>
<dbReference type="InterPro" id="IPR013815">
    <property type="entry name" value="ATP_grasp_subdomain_1"/>
</dbReference>
<evidence type="ECO:0000313" key="1">
    <source>
        <dbReference type="EMBL" id="SMF89525.1"/>
    </source>
</evidence>
<accession>A0A1X7HPM4</accession>
<dbReference type="Gene3D" id="3.30.1490.20">
    <property type="entry name" value="ATP-grasp fold, A domain"/>
    <property type="match status" value="1"/>
</dbReference>